<protein>
    <recommendedName>
        <fullName evidence="3">Rieske domain-containing protein</fullName>
    </recommendedName>
</protein>
<dbReference type="EMBL" id="JASDDK010000001">
    <property type="protein sequence ID" value="MDN3491842.1"/>
    <property type="molecule type" value="Genomic_DNA"/>
</dbReference>
<evidence type="ECO:0000313" key="1">
    <source>
        <dbReference type="EMBL" id="MDN3491842.1"/>
    </source>
</evidence>
<comment type="caution">
    <text evidence="1">The sequence shown here is derived from an EMBL/GenBank/DDBJ whole genome shotgun (WGS) entry which is preliminary data.</text>
</comment>
<gene>
    <name evidence="1" type="ORF">QMA06_03845</name>
</gene>
<sequence length="145" mass="15544">MKKVLLILSCVVFFGCDKNEISSNCNFLFDVGVNLTVNLNLPQFNQLLFIGSAVKVEGQGNEGIILYRLNTSTLLAWDGADPNHPPSACSALSLEANDGTATCGCAEENSYYLATGSFVGDNPPPCTLKPYRVEAIGNNSYLISN</sequence>
<dbReference type="PROSITE" id="PS51257">
    <property type="entry name" value="PROKAR_LIPOPROTEIN"/>
    <property type="match status" value="1"/>
</dbReference>
<name>A0ABT7ZS81_9FLAO</name>
<accession>A0ABT7ZS81</accession>
<evidence type="ECO:0000313" key="2">
    <source>
        <dbReference type="Proteomes" id="UP001231197"/>
    </source>
</evidence>
<dbReference type="RefSeq" id="WP_290205531.1">
    <property type="nucleotide sequence ID" value="NZ_JASDDK010000001.1"/>
</dbReference>
<keyword evidence="2" id="KW-1185">Reference proteome</keyword>
<dbReference type="Proteomes" id="UP001231197">
    <property type="component" value="Unassembled WGS sequence"/>
</dbReference>
<evidence type="ECO:0008006" key="3">
    <source>
        <dbReference type="Google" id="ProtNLM"/>
    </source>
</evidence>
<proteinExistence type="predicted"/>
<organism evidence="1 2">
    <name type="scientific">Winogradskyella bathintestinalis</name>
    <dbReference type="NCBI Taxonomy" id="3035208"/>
    <lineage>
        <taxon>Bacteria</taxon>
        <taxon>Pseudomonadati</taxon>
        <taxon>Bacteroidota</taxon>
        <taxon>Flavobacteriia</taxon>
        <taxon>Flavobacteriales</taxon>
        <taxon>Flavobacteriaceae</taxon>
        <taxon>Winogradskyella</taxon>
    </lineage>
</organism>
<reference evidence="1 2" key="1">
    <citation type="journal article" date="2023" name="Int. J. Syst. Evol. Microbiol.">
        <title>Winogradskyella bathintestinalis sp. nov., isolated from the intestine of the deep-sea loosejaw dragonfish, Malacosteus niger.</title>
        <authorList>
            <person name="Uniacke-Lowe S."/>
            <person name="Johnson C.N."/>
            <person name="Stanton C."/>
            <person name="Hill C."/>
            <person name="Ross P."/>
        </authorList>
    </citation>
    <scope>NUCLEOTIDE SEQUENCE [LARGE SCALE GENOMIC DNA]</scope>
    <source>
        <strain evidence="1 2">APC 3343</strain>
    </source>
</reference>